<dbReference type="Proteomes" id="UP000183832">
    <property type="component" value="Unassembled WGS sequence"/>
</dbReference>
<protein>
    <submittedName>
        <fullName evidence="1">CLUMA_CG004754, isoform A</fullName>
    </submittedName>
</protein>
<evidence type="ECO:0000313" key="2">
    <source>
        <dbReference type="Proteomes" id="UP000183832"/>
    </source>
</evidence>
<organism evidence="1 2">
    <name type="scientific">Clunio marinus</name>
    <dbReference type="NCBI Taxonomy" id="568069"/>
    <lineage>
        <taxon>Eukaryota</taxon>
        <taxon>Metazoa</taxon>
        <taxon>Ecdysozoa</taxon>
        <taxon>Arthropoda</taxon>
        <taxon>Hexapoda</taxon>
        <taxon>Insecta</taxon>
        <taxon>Pterygota</taxon>
        <taxon>Neoptera</taxon>
        <taxon>Endopterygota</taxon>
        <taxon>Diptera</taxon>
        <taxon>Nematocera</taxon>
        <taxon>Chironomoidea</taxon>
        <taxon>Chironomidae</taxon>
        <taxon>Clunio</taxon>
    </lineage>
</organism>
<reference evidence="1 2" key="1">
    <citation type="submission" date="2015-04" db="EMBL/GenBank/DDBJ databases">
        <authorList>
            <person name="Syromyatnikov M.Y."/>
            <person name="Popov V.N."/>
        </authorList>
    </citation>
    <scope>NUCLEOTIDE SEQUENCE [LARGE SCALE GENOMIC DNA]</scope>
</reference>
<evidence type="ECO:0000313" key="1">
    <source>
        <dbReference type="EMBL" id="CRK91066.1"/>
    </source>
</evidence>
<gene>
    <name evidence="1" type="ORF">CLUMA_CG004754</name>
</gene>
<keyword evidence="2" id="KW-1185">Reference proteome</keyword>
<name>A0A1J1HU31_9DIPT</name>
<dbReference type="AlphaFoldDB" id="A0A1J1HU31"/>
<sequence length="129" mass="14791">MDVIADLPDQERRLVAEMDQQVPQATAPLPTTAETGEIHQQITPNQLPIQHSNADLTNQTLTIPQIPPAVELPPAANIHQPLVINNQPIVVRHHYHYSQPQHQWQQQILKSIQQTLLQAYPFQEFRCYQ</sequence>
<dbReference type="EMBL" id="CVRI01000020">
    <property type="protein sequence ID" value="CRK91066.1"/>
    <property type="molecule type" value="Genomic_DNA"/>
</dbReference>
<accession>A0A1J1HU31</accession>
<proteinExistence type="predicted"/>